<comment type="similarity">
    <text evidence="2">Belongs to the TMEM14 family.</text>
</comment>
<keyword evidence="5 6" id="KW-0472">Membrane</keyword>
<dbReference type="HOGENOM" id="CLU_162330_0_0_1"/>
<evidence type="ECO:0000256" key="2">
    <source>
        <dbReference type="ARBA" id="ARBA00007590"/>
    </source>
</evidence>
<reference evidence="7" key="1">
    <citation type="journal article" date="2011" name="PLoS Biol.">
        <title>Gene gain and loss during evolution of obligate parasitism in the white rust pathogen of Arabidopsis thaliana.</title>
        <authorList>
            <person name="Kemen E."/>
            <person name="Gardiner A."/>
            <person name="Schultz-Larsen T."/>
            <person name="Kemen A.C."/>
            <person name="Balmuth A.L."/>
            <person name="Robert-Seilaniantz A."/>
            <person name="Bailey K."/>
            <person name="Holub E."/>
            <person name="Studholme D.J."/>
            <person name="Maclean D."/>
            <person name="Jones J.D."/>
        </authorList>
    </citation>
    <scope>NUCLEOTIDE SEQUENCE</scope>
</reference>
<proteinExistence type="inferred from homology"/>
<name>F0WAE1_9STRA</name>
<dbReference type="Pfam" id="PF03647">
    <property type="entry name" value="Tmemb_14"/>
    <property type="match status" value="1"/>
</dbReference>
<dbReference type="EMBL" id="FR824090">
    <property type="protein sequence ID" value="CCA18112.1"/>
    <property type="molecule type" value="Genomic_DNA"/>
</dbReference>
<feature type="transmembrane region" description="Helical" evidence="6">
    <location>
        <begin position="7"/>
        <end position="25"/>
    </location>
</feature>
<dbReference type="AlphaFoldDB" id="F0WAE1"/>
<gene>
    <name evidence="7" type="primary">AlNc14C45G3669</name>
    <name evidence="7" type="ORF">ALNC14_042550</name>
</gene>
<dbReference type="Gene3D" id="1.10.10.1740">
    <property type="entry name" value="Transmembrane protein 14-like"/>
    <property type="match status" value="1"/>
</dbReference>
<accession>F0WAE1</accession>
<sequence>MKRRGHPAFGFAVLVTMAGGTGYILKKSLPSFIAGTALGLGFLTAGMLVLTDHMTDHQFEHGTSAVMSAIVVTMMQRPASVSNMRYAPLFASCGTALLGYHSYRLLHPPREIICLPGATSQKSEEKIRAFDAKK</sequence>
<evidence type="ECO:0000256" key="5">
    <source>
        <dbReference type="ARBA" id="ARBA00023136"/>
    </source>
</evidence>
<evidence type="ECO:0000256" key="4">
    <source>
        <dbReference type="ARBA" id="ARBA00022989"/>
    </source>
</evidence>
<comment type="subcellular location">
    <subcellularLocation>
        <location evidence="1">Membrane</location>
    </subcellularLocation>
</comment>
<evidence type="ECO:0000256" key="6">
    <source>
        <dbReference type="SAM" id="Phobius"/>
    </source>
</evidence>
<protein>
    <submittedName>
        <fullName evidence="7">Uncharacterized protein AlNc14C45G3669</fullName>
    </submittedName>
</protein>
<dbReference type="InterPro" id="IPR044890">
    <property type="entry name" value="TMEM14_sf"/>
</dbReference>
<keyword evidence="3 6" id="KW-0812">Transmembrane</keyword>
<evidence type="ECO:0000256" key="1">
    <source>
        <dbReference type="ARBA" id="ARBA00004370"/>
    </source>
</evidence>
<dbReference type="InterPro" id="IPR005349">
    <property type="entry name" value="TMEM14"/>
</dbReference>
<evidence type="ECO:0000313" key="7">
    <source>
        <dbReference type="EMBL" id="CCA18112.1"/>
    </source>
</evidence>
<keyword evidence="4 6" id="KW-1133">Transmembrane helix</keyword>
<evidence type="ECO:0000256" key="3">
    <source>
        <dbReference type="ARBA" id="ARBA00022692"/>
    </source>
</evidence>
<feature type="transmembrane region" description="Helical" evidence="6">
    <location>
        <begin position="31"/>
        <end position="50"/>
    </location>
</feature>
<organism evidence="7">
    <name type="scientific">Albugo laibachii Nc14</name>
    <dbReference type="NCBI Taxonomy" id="890382"/>
    <lineage>
        <taxon>Eukaryota</taxon>
        <taxon>Sar</taxon>
        <taxon>Stramenopiles</taxon>
        <taxon>Oomycota</taxon>
        <taxon>Peronosporomycetes</taxon>
        <taxon>Albuginales</taxon>
        <taxon>Albuginaceae</taxon>
        <taxon>Albugo</taxon>
    </lineage>
</organism>
<dbReference type="GO" id="GO:0016020">
    <property type="term" value="C:membrane"/>
    <property type="evidence" value="ECO:0007669"/>
    <property type="project" value="UniProtKB-SubCell"/>
</dbReference>
<reference evidence="7" key="2">
    <citation type="submission" date="2011-02" db="EMBL/GenBank/DDBJ databases">
        <authorList>
            <person name="MacLean D."/>
        </authorList>
    </citation>
    <scope>NUCLEOTIDE SEQUENCE</scope>
</reference>